<dbReference type="AlphaFoldDB" id="A0A5B8XWK4"/>
<dbReference type="Gene3D" id="3.10.20.30">
    <property type="match status" value="1"/>
</dbReference>
<dbReference type="Pfam" id="PF02597">
    <property type="entry name" value="ThiS"/>
    <property type="match status" value="1"/>
</dbReference>
<dbReference type="KEGG" id="bbae:FRD01_11505"/>
<sequence length="90" mass="9529">MGVPSIQSGVSPYFPKEACVARLSLTINGEAHSLELETPHVESLLVALDIPSQKGVAVAVDDRVVPRSQWASTPISNGQHIEIIRATQGG</sequence>
<dbReference type="OrthoDB" id="163636at2"/>
<dbReference type="PANTHER" id="PTHR34472">
    <property type="entry name" value="SULFUR CARRIER PROTEIN THIS"/>
    <property type="match status" value="1"/>
</dbReference>
<proteinExistence type="predicted"/>
<evidence type="ECO:0000313" key="2">
    <source>
        <dbReference type="Proteomes" id="UP000321595"/>
    </source>
</evidence>
<dbReference type="PANTHER" id="PTHR34472:SF1">
    <property type="entry name" value="SULFUR CARRIER PROTEIN THIS"/>
    <property type="match status" value="1"/>
</dbReference>
<gene>
    <name evidence="1" type="primary">thiS</name>
    <name evidence="1" type="ORF">FRD01_11505</name>
</gene>
<dbReference type="Proteomes" id="UP000321595">
    <property type="component" value="Chromosome"/>
</dbReference>
<keyword evidence="2" id="KW-1185">Reference proteome</keyword>
<protein>
    <submittedName>
        <fullName evidence="1">Sulfur carrier protein ThiS</fullName>
    </submittedName>
</protein>
<dbReference type="InterPro" id="IPR016155">
    <property type="entry name" value="Mopterin_synth/thiamin_S_b"/>
</dbReference>
<dbReference type="SUPFAM" id="SSF54285">
    <property type="entry name" value="MoaD/ThiS"/>
    <property type="match status" value="1"/>
</dbReference>
<name>A0A5B8XWK4_9DELT</name>
<dbReference type="EMBL" id="CP042467">
    <property type="protein sequence ID" value="QED27849.1"/>
    <property type="molecule type" value="Genomic_DNA"/>
</dbReference>
<reference evidence="1 2" key="1">
    <citation type="submission" date="2019-08" db="EMBL/GenBank/DDBJ databases">
        <authorList>
            <person name="Liang Q."/>
        </authorList>
    </citation>
    <scope>NUCLEOTIDE SEQUENCE [LARGE SCALE GENOMIC DNA]</scope>
    <source>
        <strain evidence="1 2">V1718</strain>
    </source>
</reference>
<organism evidence="1 2">
    <name type="scientific">Microvenator marinus</name>
    <dbReference type="NCBI Taxonomy" id="2600177"/>
    <lineage>
        <taxon>Bacteria</taxon>
        <taxon>Deltaproteobacteria</taxon>
        <taxon>Bradymonadales</taxon>
        <taxon>Microvenatoraceae</taxon>
        <taxon>Microvenator</taxon>
    </lineage>
</organism>
<dbReference type="NCBIfam" id="TIGR01683">
    <property type="entry name" value="thiS"/>
    <property type="match status" value="1"/>
</dbReference>
<dbReference type="InterPro" id="IPR010035">
    <property type="entry name" value="Thi_S"/>
</dbReference>
<accession>A0A5B8XWK4</accession>
<dbReference type="InterPro" id="IPR003749">
    <property type="entry name" value="ThiS/MoaD-like"/>
</dbReference>
<evidence type="ECO:0000313" key="1">
    <source>
        <dbReference type="EMBL" id="QED27849.1"/>
    </source>
</evidence>
<dbReference type="InterPro" id="IPR012675">
    <property type="entry name" value="Beta-grasp_dom_sf"/>
</dbReference>